<keyword evidence="11" id="KW-1185">Reference proteome</keyword>
<comment type="similarity">
    <text evidence="2 8">Belongs to the Casparian strip membrane proteins (CASP) family.</text>
</comment>
<proteinExistence type="inferred from homology"/>
<evidence type="ECO:0000256" key="1">
    <source>
        <dbReference type="ARBA" id="ARBA00004651"/>
    </source>
</evidence>
<reference evidence="10" key="2">
    <citation type="submission" date="2022-01" db="EMBL/GenBank/DDBJ databases">
        <authorList>
            <person name="Yamashiro T."/>
            <person name="Shiraishi A."/>
            <person name="Satake H."/>
            <person name="Nakayama K."/>
        </authorList>
    </citation>
    <scope>NUCLEOTIDE SEQUENCE</scope>
</reference>
<comment type="caution">
    <text evidence="8">Lacks conserved residue(s) required for the propagation of feature annotation.</text>
</comment>
<feature type="transmembrane region" description="Helical" evidence="8">
    <location>
        <begin position="73"/>
        <end position="98"/>
    </location>
</feature>
<evidence type="ECO:0000313" key="10">
    <source>
        <dbReference type="EMBL" id="GJT68312.1"/>
    </source>
</evidence>
<dbReference type="EMBL" id="BQNB010017887">
    <property type="protein sequence ID" value="GJT68312.1"/>
    <property type="molecule type" value="Genomic_DNA"/>
</dbReference>
<keyword evidence="4 8" id="KW-1003">Cell membrane</keyword>
<evidence type="ECO:0000256" key="4">
    <source>
        <dbReference type="ARBA" id="ARBA00022475"/>
    </source>
</evidence>
<dbReference type="InterPro" id="IPR045009">
    <property type="entry name" value="CASPL-5"/>
</dbReference>
<evidence type="ECO:0000256" key="5">
    <source>
        <dbReference type="ARBA" id="ARBA00022692"/>
    </source>
</evidence>
<dbReference type="InterPro" id="IPR006702">
    <property type="entry name" value="CASP_dom"/>
</dbReference>
<comment type="caution">
    <text evidence="10">The sequence shown here is derived from an EMBL/GenBank/DDBJ whole genome shotgun (WGS) entry which is preliminary data.</text>
</comment>
<keyword evidence="7 8" id="KW-0472">Membrane</keyword>
<dbReference type="PANTHER" id="PTHR32021">
    <property type="entry name" value="CASP-LIKE PROTEIN 5B3"/>
    <property type="match status" value="1"/>
</dbReference>
<name>A0ABQ5FYB4_9ASTR</name>
<feature type="transmembrane region" description="Helical" evidence="8">
    <location>
        <begin position="27"/>
        <end position="53"/>
    </location>
</feature>
<dbReference type="Proteomes" id="UP001151760">
    <property type="component" value="Unassembled WGS sequence"/>
</dbReference>
<evidence type="ECO:0000256" key="8">
    <source>
        <dbReference type="RuleBase" id="RU361233"/>
    </source>
</evidence>
<evidence type="ECO:0000256" key="6">
    <source>
        <dbReference type="ARBA" id="ARBA00022989"/>
    </source>
</evidence>
<feature type="domain" description="Casparian strip membrane protein" evidence="9">
    <location>
        <begin position="2"/>
        <end position="86"/>
    </location>
</feature>
<evidence type="ECO:0000256" key="2">
    <source>
        <dbReference type="ARBA" id="ARBA00007651"/>
    </source>
</evidence>
<evidence type="ECO:0000259" key="9">
    <source>
        <dbReference type="Pfam" id="PF04535"/>
    </source>
</evidence>
<keyword evidence="6 8" id="KW-1133">Transmembrane helix</keyword>
<dbReference type="Pfam" id="PF04535">
    <property type="entry name" value="CASP_dom"/>
    <property type="match status" value="1"/>
</dbReference>
<keyword evidence="5 8" id="KW-0812">Transmembrane</keyword>
<sequence length="106" mass="11639">MIPWSLTLALVDAFSVFVKRPYRQVQLVLVIVIGDWILSFLSLAAACSTASVLDFMATEAGSSFCDGEMCSRYQLSAAMACLSWCLTLASALFNLWLLPSLYSVTR</sequence>
<organism evidence="10 11">
    <name type="scientific">Tanacetum coccineum</name>
    <dbReference type="NCBI Taxonomy" id="301880"/>
    <lineage>
        <taxon>Eukaryota</taxon>
        <taxon>Viridiplantae</taxon>
        <taxon>Streptophyta</taxon>
        <taxon>Embryophyta</taxon>
        <taxon>Tracheophyta</taxon>
        <taxon>Spermatophyta</taxon>
        <taxon>Magnoliopsida</taxon>
        <taxon>eudicotyledons</taxon>
        <taxon>Gunneridae</taxon>
        <taxon>Pentapetalae</taxon>
        <taxon>asterids</taxon>
        <taxon>campanulids</taxon>
        <taxon>Asterales</taxon>
        <taxon>Asteraceae</taxon>
        <taxon>Asteroideae</taxon>
        <taxon>Anthemideae</taxon>
        <taxon>Anthemidinae</taxon>
        <taxon>Tanacetum</taxon>
    </lineage>
</organism>
<evidence type="ECO:0000256" key="3">
    <source>
        <dbReference type="ARBA" id="ARBA00011489"/>
    </source>
</evidence>
<comment type="subcellular location">
    <subcellularLocation>
        <location evidence="1 8">Cell membrane</location>
        <topology evidence="1 8">Multi-pass membrane protein</topology>
    </subcellularLocation>
</comment>
<evidence type="ECO:0000256" key="7">
    <source>
        <dbReference type="ARBA" id="ARBA00023136"/>
    </source>
</evidence>
<accession>A0ABQ5FYB4</accession>
<reference evidence="10" key="1">
    <citation type="journal article" date="2022" name="Int. J. Mol. Sci.">
        <title>Draft Genome of Tanacetum Coccineum: Genomic Comparison of Closely Related Tanacetum-Family Plants.</title>
        <authorList>
            <person name="Yamashiro T."/>
            <person name="Shiraishi A."/>
            <person name="Nakayama K."/>
            <person name="Satake H."/>
        </authorList>
    </citation>
    <scope>NUCLEOTIDE SEQUENCE</scope>
</reference>
<protein>
    <recommendedName>
        <fullName evidence="8">CASP-like protein</fullName>
    </recommendedName>
</protein>
<comment type="subunit">
    <text evidence="3 8">Homodimer and heterodimers.</text>
</comment>
<gene>
    <name evidence="10" type="ORF">Tco_1019792</name>
</gene>
<evidence type="ECO:0000313" key="11">
    <source>
        <dbReference type="Proteomes" id="UP001151760"/>
    </source>
</evidence>
<dbReference type="PANTHER" id="PTHR32021:SF37">
    <property type="entry name" value="CASP-LIKE PROTEIN"/>
    <property type="match status" value="1"/>
</dbReference>